<keyword evidence="1" id="KW-0472">Membrane</keyword>
<evidence type="ECO:0000313" key="2">
    <source>
        <dbReference type="EMBL" id="SPC14239.1"/>
    </source>
</evidence>
<accession>A0A375G8Y2</accession>
<dbReference type="Proteomes" id="UP000256862">
    <property type="component" value="Chromosome CO2235"/>
</dbReference>
<feature type="transmembrane region" description="Helical" evidence="1">
    <location>
        <begin position="29"/>
        <end position="48"/>
    </location>
</feature>
<dbReference type="AlphaFoldDB" id="A0A375G8Y2"/>
<reference evidence="2" key="1">
    <citation type="submission" date="2018-01" db="EMBL/GenBank/DDBJ databases">
        <authorList>
            <person name="Clerissi C."/>
        </authorList>
    </citation>
    <scope>NUCLEOTIDE SEQUENCE</scope>
    <source>
        <strain evidence="2">Cupriavidus oxalaticus LMG 2235</strain>
    </source>
</reference>
<proteinExistence type="predicted"/>
<evidence type="ECO:0000256" key="1">
    <source>
        <dbReference type="SAM" id="Phobius"/>
    </source>
</evidence>
<organism evidence="2">
    <name type="scientific">Cupriavidus oxalaticus</name>
    <dbReference type="NCBI Taxonomy" id="96344"/>
    <lineage>
        <taxon>Bacteria</taxon>
        <taxon>Pseudomonadati</taxon>
        <taxon>Pseudomonadota</taxon>
        <taxon>Betaproteobacteria</taxon>
        <taxon>Burkholderiales</taxon>
        <taxon>Burkholderiaceae</taxon>
        <taxon>Cupriavidus</taxon>
    </lineage>
</organism>
<protein>
    <submittedName>
        <fullName evidence="2">Uncharacterized protein</fullName>
    </submittedName>
</protein>
<comment type="caution">
    <text evidence="2">The sequence shown here is derived from an EMBL/GenBank/DDBJ whole genome shotgun (WGS) entry which is preliminary data.</text>
</comment>
<dbReference type="EMBL" id="OGUS01000121">
    <property type="protein sequence ID" value="SPC14239.1"/>
    <property type="molecule type" value="Genomic_DNA"/>
</dbReference>
<sequence length="108" mass="12883">MRQRQLKHILPGELSFFFIILEFNDKLRFFGILNLCARLLLLWCISLFASLLDFYIFLFFRVTRVALFSCARLLCRKGLRQRKVAFSDICLFSAPVRAWLVDNFYLPH</sequence>
<name>A0A375G8Y2_9BURK</name>
<gene>
    <name evidence="2" type="ORF">CO2235_200095</name>
</gene>
<keyword evidence="1" id="KW-1133">Transmembrane helix</keyword>
<keyword evidence="1" id="KW-0812">Transmembrane</keyword>